<dbReference type="RefSeq" id="WP_171078276.1">
    <property type="nucleotide sequence ID" value="NZ_BNBU01000001.1"/>
</dbReference>
<evidence type="ECO:0000256" key="1">
    <source>
        <dbReference type="SAM" id="Phobius"/>
    </source>
</evidence>
<feature type="transmembrane region" description="Helical" evidence="1">
    <location>
        <begin position="30"/>
        <end position="51"/>
    </location>
</feature>
<keyword evidence="1" id="KW-0472">Membrane</keyword>
<keyword evidence="1" id="KW-1133">Transmembrane helix</keyword>
<dbReference type="Pfam" id="PF07098">
    <property type="entry name" value="DUF1360"/>
    <property type="match status" value="1"/>
</dbReference>
<keyword evidence="3" id="KW-1185">Reference proteome</keyword>
<dbReference type="EMBL" id="JABBXF010000004">
    <property type="protein sequence ID" value="NVK76478.1"/>
    <property type="molecule type" value="Genomic_DNA"/>
</dbReference>
<dbReference type="InterPro" id="IPR010773">
    <property type="entry name" value="Mycophage_PG1_Gp7"/>
</dbReference>
<accession>A0A7Y7AZX5</accession>
<dbReference type="AlphaFoldDB" id="A0A7Y7AZX5"/>
<organism evidence="2 3">
    <name type="scientific">Streptomyces morookaense</name>
    <name type="common">Streptoverticillium morookaense</name>
    <dbReference type="NCBI Taxonomy" id="1970"/>
    <lineage>
        <taxon>Bacteria</taxon>
        <taxon>Bacillati</taxon>
        <taxon>Actinomycetota</taxon>
        <taxon>Actinomycetes</taxon>
        <taxon>Kitasatosporales</taxon>
        <taxon>Streptomycetaceae</taxon>
        <taxon>Streptomyces</taxon>
    </lineage>
</organism>
<proteinExistence type="predicted"/>
<sequence>MTSPEQAGGRPRRGLGEEAEAYTAGTDHPLGAYAGAMGVYVAGIAALAGLARATRRELPDPTPWDVLLCAGATHRLSRLVSKDPVTSPLRAPFARYRGTSGPAELEEEVRGRGARKAVGELLTCPFRTGMWITTGIAAGMVFAPRATRLATATLTALTGSDFLHFVRVRVQQAAGEQ</sequence>
<evidence type="ECO:0000313" key="3">
    <source>
        <dbReference type="Proteomes" id="UP000587462"/>
    </source>
</evidence>
<gene>
    <name evidence="2" type="ORF">HG542_02255</name>
</gene>
<protein>
    <submittedName>
        <fullName evidence="2">DUF1360 domain-containing protein</fullName>
    </submittedName>
</protein>
<reference evidence="2 3" key="1">
    <citation type="submission" date="2020-04" db="EMBL/GenBank/DDBJ databases">
        <title>Draft Genome Sequence of Streptomyces morookaense DSM 40503, an 8-azaguanine-producing strain.</title>
        <authorList>
            <person name="Qi J."/>
            <person name="Gao J.-M."/>
        </authorList>
    </citation>
    <scope>NUCLEOTIDE SEQUENCE [LARGE SCALE GENOMIC DNA]</scope>
    <source>
        <strain evidence="2 3">DSM 40503</strain>
    </source>
</reference>
<name>A0A7Y7AZX5_STRMO</name>
<evidence type="ECO:0000313" key="2">
    <source>
        <dbReference type="EMBL" id="NVK76478.1"/>
    </source>
</evidence>
<dbReference type="Proteomes" id="UP000587462">
    <property type="component" value="Unassembled WGS sequence"/>
</dbReference>
<keyword evidence="1" id="KW-0812">Transmembrane</keyword>
<comment type="caution">
    <text evidence="2">The sequence shown here is derived from an EMBL/GenBank/DDBJ whole genome shotgun (WGS) entry which is preliminary data.</text>
</comment>